<name>A0A131YFL7_RHIAP</name>
<proteinExistence type="predicted"/>
<sequence>MAKRQKETAVRKQCEKKSPCTAYIIFLKQLHSDENTNRPTSSYLQRCIRVFKQEKNRRTFRPTAQIARTKSYSANTELVHAVWTGQTPDACTGTRFGNSLFSKKMHWILLEGA</sequence>
<dbReference type="EMBL" id="GEDV01011671">
    <property type="protein sequence ID" value="JAP76886.1"/>
    <property type="molecule type" value="Transcribed_RNA"/>
</dbReference>
<evidence type="ECO:0000313" key="1">
    <source>
        <dbReference type="EMBL" id="JAP76886.1"/>
    </source>
</evidence>
<protein>
    <submittedName>
        <fullName evidence="1">Uncharacterized protein</fullName>
    </submittedName>
</protein>
<dbReference type="AlphaFoldDB" id="A0A131YFL7"/>
<reference evidence="1" key="1">
    <citation type="journal article" date="2016" name="Ticks Tick Borne Dis.">
        <title>De novo assembly and annotation of the salivary gland transcriptome of Rhipicephalus appendiculatus male and female ticks during blood feeding.</title>
        <authorList>
            <person name="de Castro M.H."/>
            <person name="de Klerk D."/>
            <person name="Pienaar R."/>
            <person name="Latif A.A."/>
            <person name="Rees D.J."/>
            <person name="Mans B.J."/>
        </authorList>
    </citation>
    <scope>NUCLEOTIDE SEQUENCE</scope>
    <source>
        <tissue evidence="1">Salivary glands</tissue>
    </source>
</reference>
<accession>A0A131YFL7</accession>
<organism evidence="1">
    <name type="scientific">Rhipicephalus appendiculatus</name>
    <name type="common">Brown ear tick</name>
    <dbReference type="NCBI Taxonomy" id="34631"/>
    <lineage>
        <taxon>Eukaryota</taxon>
        <taxon>Metazoa</taxon>
        <taxon>Ecdysozoa</taxon>
        <taxon>Arthropoda</taxon>
        <taxon>Chelicerata</taxon>
        <taxon>Arachnida</taxon>
        <taxon>Acari</taxon>
        <taxon>Parasitiformes</taxon>
        <taxon>Ixodida</taxon>
        <taxon>Ixodoidea</taxon>
        <taxon>Ixodidae</taxon>
        <taxon>Rhipicephalinae</taxon>
        <taxon>Rhipicephalus</taxon>
        <taxon>Rhipicephalus</taxon>
    </lineage>
</organism>